<organism evidence="7 8">
    <name type="scientific">Chitinophaga filiformis</name>
    <name type="common">Myxococcus filiformis</name>
    <name type="synonym">Flexibacter filiformis</name>
    <dbReference type="NCBI Taxonomy" id="104663"/>
    <lineage>
        <taxon>Bacteria</taxon>
        <taxon>Pseudomonadati</taxon>
        <taxon>Bacteroidota</taxon>
        <taxon>Chitinophagia</taxon>
        <taxon>Chitinophagales</taxon>
        <taxon>Chitinophagaceae</taxon>
        <taxon>Chitinophaga</taxon>
    </lineage>
</organism>
<protein>
    <submittedName>
        <fullName evidence="7">RNA polymerase sigma-70 factor, ECF subfamily</fullName>
    </submittedName>
</protein>
<keyword evidence="4" id="KW-0804">Transcription</keyword>
<evidence type="ECO:0000256" key="2">
    <source>
        <dbReference type="ARBA" id="ARBA00023015"/>
    </source>
</evidence>
<dbReference type="InterPro" id="IPR007627">
    <property type="entry name" value="RNA_pol_sigma70_r2"/>
</dbReference>
<name>A0A1G7SAK0_CHIFI</name>
<dbReference type="InterPro" id="IPR014284">
    <property type="entry name" value="RNA_pol_sigma-70_dom"/>
</dbReference>
<evidence type="ECO:0000259" key="6">
    <source>
        <dbReference type="Pfam" id="PF08281"/>
    </source>
</evidence>
<dbReference type="GO" id="GO:0006352">
    <property type="term" value="P:DNA-templated transcription initiation"/>
    <property type="evidence" value="ECO:0007669"/>
    <property type="project" value="InterPro"/>
</dbReference>
<evidence type="ECO:0000313" key="8">
    <source>
        <dbReference type="Proteomes" id="UP000199045"/>
    </source>
</evidence>
<reference evidence="7 8" key="1">
    <citation type="submission" date="2016-10" db="EMBL/GenBank/DDBJ databases">
        <authorList>
            <person name="de Groot N.N."/>
        </authorList>
    </citation>
    <scope>NUCLEOTIDE SEQUENCE [LARGE SCALE GENOMIC DNA]</scope>
    <source>
        <strain evidence="7 8">DSM 527</strain>
    </source>
</reference>
<dbReference type="PANTHER" id="PTHR43133">
    <property type="entry name" value="RNA POLYMERASE ECF-TYPE SIGMA FACTO"/>
    <property type="match status" value="1"/>
</dbReference>
<dbReference type="AlphaFoldDB" id="A0A1G7SAK0"/>
<dbReference type="Gene3D" id="1.10.1740.10">
    <property type="match status" value="1"/>
</dbReference>
<gene>
    <name evidence="7" type="ORF">SAMN04488121_103797</name>
</gene>
<dbReference type="InterPro" id="IPR039425">
    <property type="entry name" value="RNA_pol_sigma-70-like"/>
</dbReference>
<dbReference type="InterPro" id="IPR036388">
    <property type="entry name" value="WH-like_DNA-bd_sf"/>
</dbReference>
<dbReference type="Pfam" id="PF08281">
    <property type="entry name" value="Sigma70_r4_2"/>
    <property type="match status" value="1"/>
</dbReference>
<feature type="domain" description="RNA polymerase sigma factor 70 region 4 type 2" evidence="6">
    <location>
        <begin position="128"/>
        <end position="176"/>
    </location>
</feature>
<dbReference type="NCBIfam" id="TIGR02937">
    <property type="entry name" value="sigma70-ECF"/>
    <property type="match status" value="1"/>
</dbReference>
<evidence type="ECO:0000256" key="4">
    <source>
        <dbReference type="ARBA" id="ARBA00023163"/>
    </source>
</evidence>
<accession>A0A1G7SAK0</accession>
<evidence type="ECO:0000256" key="1">
    <source>
        <dbReference type="ARBA" id="ARBA00010641"/>
    </source>
</evidence>
<dbReference type="STRING" id="104663.SAMN04488121_103797"/>
<dbReference type="GO" id="GO:0016987">
    <property type="term" value="F:sigma factor activity"/>
    <property type="evidence" value="ECO:0007669"/>
    <property type="project" value="UniProtKB-KW"/>
</dbReference>
<evidence type="ECO:0000313" key="7">
    <source>
        <dbReference type="EMBL" id="SDG19991.1"/>
    </source>
</evidence>
<dbReference type="InterPro" id="IPR014327">
    <property type="entry name" value="RNA_pol_sigma70_bacteroid"/>
</dbReference>
<dbReference type="CDD" id="cd06171">
    <property type="entry name" value="Sigma70_r4"/>
    <property type="match status" value="1"/>
</dbReference>
<dbReference type="SUPFAM" id="SSF88659">
    <property type="entry name" value="Sigma3 and sigma4 domains of RNA polymerase sigma factors"/>
    <property type="match status" value="1"/>
</dbReference>
<keyword evidence="3" id="KW-0731">Sigma factor</keyword>
<dbReference type="NCBIfam" id="TIGR02985">
    <property type="entry name" value="Sig70_bacteroi1"/>
    <property type="match status" value="1"/>
</dbReference>
<dbReference type="Pfam" id="PF04542">
    <property type="entry name" value="Sigma70_r2"/>
    <property type="match status" value="1"/>
</dbReference>
<dbReference type="RefSeq" id="WP_143011490.1">
    <property type="nucleotide sequence ID" value="NZ_FNBN01000003.1"/>
</dbReference>
<sequence length="196" mass="23257">MESVIKSFDWDLIMRLRDGDESAFREVYDQYSQRIYGLAYQFFKNKEQSKEVVQETMLRLWEHRLQLNGEYPLAPWLFTIARRVTLNMLRQTATSQAARKKLWLTMHPEHNETEEAILSADLERLTTLMLNKLPLQQQMVFRLSRFEGLTYEEIAARMQISVHTVKYHLTGALKTLRTCFDKTEVLLPALLLSMFY</sequence>
<dbReference type="Proteomes" id="UP000199045">
    <property type="component" value="Unassembled WGS sequence"/>
</dbReference>
<dbReference type="InterPro" id="IPR013324">
    <property type="entry name" value="RNA_pol_sigma_r3/r4-like"/>
</dbReference>
<evidence type="ECO:0000256" key="3">
    <source>
        <dbReference type="ARBA" id="ARBA00023082"/>
    </source>
</evidence>
<dbReference type="Gene3D" id="1.10.10.10">
    <property type="entry name" value="Winged helix-like DNA-binding domain superfamily/Winged helix DNA-binding domain"/>
    <property type="match status" value="1"/>
</dbReference>
<evidence type="ECO:0000259" key="5">
    <source>
        <dbReference type="Pfam" id="PF04542"/>
    </source>
</evidence>
<dbReference type="GO" id="GO:0003677">
    <property type="term" value="F:DNA binding"/>
    <property type="evidence" value="ECO:0007669"/>
    <property type="project" value="InterPro"/>
</dbReference>
<dbReference type="PANTHER" id="PTHR43133:SF46">
    <property type="entry name" value="RNA POLYMERASE SIGMA-70 FACTOR ECF SUBFAMILY"/>
    <property type="match status" value="1"/>
</dbReference>
<feature type="domain" description="RNA polymerase sigma-70 region 2" evidence="5">
    <location>
        <begin position="28"/>
        <end position="92"/>
    </location>
</feature>
<dbReference type="InterPro" id="IPR013325">
    <property type="entry name" value="RNA_pol_sigma_r2"/>
</dbReference>
<dbReference type="SUPFAM" id="SSF88946">
    <property type="entry name" value="Sigma2 domain of RNA polymerase sigma factors"/>
    <property type="match status" value="1"/>
</dbReference>
<dbReference type="OrthoDB" id="659577at2"/>
<dbReference type="InterPro" id="IPR013249">
    <property type="entry name" value="RNA_pol_sigma70_r4_t2"/>
</dbReference>
<dbReference type="EMBL" id="FNBN01000003">
    <property type="protein sequence ID" value="SDG19991.1"/>
    <property type="molecule type" value="Genomic_DNA"/>
</dbReference>
<keyword evidence="2" id="KW-0805">Transcription regulation</keyword>
<proteinExistence type="inferred from homology"/>
<comment type="similarity">
    <text evidence="1">Belongs to the sigma-70 factor family. ECF subfamily.</text>
</comment>